<dbReference type="PANTHER" id="PTHR45765">
    <property type="entry name" value="METHIONINE--TRNA LIGASE"/>
    <property type="match status" value="1"/>
</dbReference>
<keyword evidence="7 13" id="KW-0067">ATP-binding</keyword>
<feature type="domain" description="WHEP-TRS" evidence="15">
    <location>
        <begin position="867"/>
        <end position="923"/>
    </location>
</feature>
<evidence type="ECO:0000313" key="16">
    <source>
        <dbReference type="EMBL" id="KAK4005091.1"/>
    </source>
</evidence>
<dbReference type="NCBIfam" id="NF001100">
    <property type="entry name" value="PRK00133.1"/>
    <property type="match status" value="1"/>
</dbReference>
<dbReference type="Gene3D" id="2.20.28.20">
    <property type="entry name" value="Methionyl-tRNA synthetase, Zn-domain"/>
    <property type="match status" value="1"/>
</dbReference>
<dbReference type="PRINTS" id="PR01041">
    <property type="entry name" value="TRNASYNTHMET"/>
</dbReference>
<dbReference type="Proteomes" id="UP001234178">
    <property type="component" value="Unassembled WGS sequence"/>
</dbReference>
<dbReference type="SUPFAM" id="SSF52374">
    <property type="entry name" value="Nucleotidylyl transferase"/>
    <property type="match status" value="1"/>
</dbReference>
<evidence type="ECO:0000256" key="2">
    <source>
        <dbReference type="ARBA" id="ARBA00005594"/>
    </source>
</evidence>
<feature type="domain" description="WHEP-TRS" evidence="15">
    <location>
        <begin position="798"/>
        <end position="854"/>
    </location>
</feature>
<dbReference type="CDD" id="cd01200">
    <property type="entry name" value="WHEPGMRS_RNA"/>
    <property type="match status" value="1"/>
</dbReference>
<dbReference type="InterPro" id="IPR023458">
    <property type="entry name" value="Met-tRNA_ligase_1"/>
</dbReference>
<dbReference type="Pfam" id="PF00043">
    <property type="entry name" value="GST_C"/>
    <property type="match status" value="1"/>
</dbReference>
<dbReference type="InterPro" id="IPR014758">
    <property type="entry name" value="Met-tRNA_synth"/>
</dbReference>
<keyword evidence="8" id="KW-0694">RNA-binding</keyword>
<dbReference type="InterPro" id="IPR001412">
    <property type="entry name" value="aa-tRNA-synth_I_CS"/>
</dbReference>
<keyword evidence="5 13" id="KW-0436">Ligase</keyword>
<evidence type="ECO:0000256" key="6">
    <source>
        <dbReference type="ARBA" id="ARBA00022741"/>
    </source>
</evidence>
<evidence type="ECO:0000313" key="17">
    <source>
        <dbReference type="Proteomes" id="UP001234178"/>
    </source>
</evidence>
<keyword evidence="10 13" id="KW-0030">Aminoacyl-tRNA synthetase</keyword>
<comment type="subcellular location">
    <subcellularLocation>
        <location evidence="1">Cytoplasm</location>
    </subcellularLocation>
</comment>
<evidence type="ECO:0000259" key="15">
    <source>
        <dbReference type="PROSITE" id="PS51185"/>
    </source>
</evidence>
<feature type="region of interest" description="Disordered" evidence="14">
    <location>
        <begin position="769"/>
        <end position="797"/>
    </location>
</feature>
<dbReference type="SUPFAM" id="SSF57770">
    <property type="entry name" value="Methionyl-tRNA synthetase (MetRS), Zn-domain"/>
    <property type="match status" value="1"/>
</dbReference>
<evidence type="ECO:0000256" key="9">
    <source>
        <dbReference type="ARBA" id="ARBA00022917"/>
    </source>
</evidence>
<evidence type="ECO:0000256" key="10">
    <source>
        <dbReference type="ARBA" id="ARBA00023146"/>
    </source>
</evidence>
<dbReference type="Pfam" id="PF09334">
    <property type="entry name" value="tRNA-synt_1g"/>
    <property type="match status" value="1"/>
</dbReference>
<comment type="caution">
    <text evidence="16">The sequence shown here is derived from an EMBL/GenBank/DDBJ whole genome shotgun (WGS) entry which is preliminary data.</text>
</comment>
<dbReference type="InterPro" id="IPR014729">
    <property type="entry name" value="Rossmann-like_a/b/a_fold"/>
</dbReference>
<dbReference type="SUPFAM" id="SSF47060">
    <property type="entry name" value="S15/NS1 RNA-binding domain"/>
    <property type="match status" value="2"/>
</dbReference>
<comment type="similarity">
    <text evidence="2 13">Belongs to the class-I aminoacyl-tRNA synthetase family.</text>
</comment>
<evidence type="ECO:0000256" key="7">
    <source>
        <dbReference type="ARBA" id="ARBA00022840"/>
    </source>
</evidence>
<evidence type="ECO:0000256" key="13">
    <source>
        <dbReference type="RuleBase" id="RU363039"/>
    </source>
</evidence>
<keyword evidence="17" id="KW-1185">Reference proteome</keyword>
<dbReference type="InterPro" id="IPR029038">
    <property type="entry name" value="MetRS_Zn"/>
</dbReference>
<protein>
    <recommendedName>
        <fullName evidence="4">Methionine--tRNA ligase, cytoplasmic</fullName>
        <ecNumber evidence="3">6.1.1.10</ecNumber>
    </recommendedName>
    <alternativeName>
        <fullName evidence="11">Methionyl-tRNA synthetase</fullName>
    </alternativeName>
</protein>
<dbReference type="InterPro" id="IPR015413">
    <property type="entry name" value="Methionyl/Leucyl_tRNA_Synth"/>
</dbReference>
<dbReference type="PROSITE" id="PS51185">
    <property type="entry name" value="WHEP_TRS_2"/>
    <property type="match status" value="2"/>
</dbReference>
<evidence type="ECO:0000256" key="14">
    <source>
        <dbReference type="SAM" id="MobiDB-lite"/>
    </source>
</evidence>
<dbReference type="InterPro" id="IPR000738">
    <property type="entry name" value="WHEP-TRS_dom"/>
</dbReference>
<dbReference type="SUPFAM" id="SSF47323">
    <property type="entry name" value="Anticodon-binding domain of a subclass of class I aminoacyl-tRNA synthetases"/>
    <property type="match status" value="1"/>
</dbReference>
<dbReference type="InterPro" id="IPR033911">
    <property type="entry name" value="MetRS_core"/>
</dbReference>
<dbReference type="InterPro" id="IPR009080">
    <property type="entry name" value="tRNAsynth_Ia_anticodon-bd"/>
</dbReference>
<dbReference type="Gene3D" id="1.20.1050.10">
    <property type="match status" value="1"/>
</dbReference>
<dbReference type="InterPro" id="IPR041872">
    <property type="entry name" value="Anticodon_Met"/>
</dbReference>
<dbReference type="Gene3D" id="3.40.30.10">
    <property type="entry name" value="Glutaredoxin"/>
    <property type="match status" value="1"/>
</dbReference>
<proteinExistence type="inferred from homology"/>
<dbReference type="PROSITE" id="PS00178">
    <property type="entry name" value="AA_TRNA_LIGASE_I"/>
    <property type="match status" value="1"/>
</dbReference>
<dbReference type="CDD" id="cd00939">
    <property type="entry name" value="MetRS_RNA"/>
    <property type="match status" value="1"/>
</dbReference>
<dbReference type="EC" id="6.1.1.10" evidence="3"/>
<dbReference type="Gene3D" id="1.10.287.10">
    <property type="entry name" value="S15/NS1, RNA-binding"/>
    <property type="match status" value="2"/>
</dbReference>
<dbReference type="Pfam" id="PF00458">
    <property type="entry name" value="WHEP-TRS"/>
    <property type="match status" value="2"/>
</dbReference>
<keyword evidence="9 13" id="KW-0648">Protein biosynthesis</keyword>
<dbReference type="InterPro" id="IPR004046">
    <property type="entry name" value="GST_C"/>
</dbReference>
<name>A0ABQ9YWS4_9CRUS</name>
<dbReference type="SUPFAM" id="SSF47616">
    <property type="entry name" value="GST C-terminal domain-like"/>
    <property type="match status" value="1"/>
</dbReference>
<dbReference type="InterPro" id="IPR009068">
    <property type="entry name" value="uS15_NS1_RNA-bd_sf"/>
</dbReference>
<dbReference type="InterPro" id="IPR036282">
    <property type="entry name" value="Glutathione-S-Trfase_C_sf"/>
</dbReference>
<dbReference type="Gene3D" id="1.10.730.10">
    <property type="entry name" value="Isoleucyl-tRNA Synthetase, Domain 1"/>
    <property type="match status" value="1"/>
</dbReference>
<evidence type="ECO:0000256" key="5">
    <source>
        <dbReference type="ARBA" id="ARBA00022598"/>
    </source>
</evidence>
<dbReference type="HAMAP" id="MF_00098">
    <property type="entry name" value="Met_tRNA_synth_type1"/>
    <property type="match status" value="1"/>
</dbReference>
<dbReference type="Gene3D" id="3.40.50.620">
    <property type="entry name" value="HUPs"/>
    <property type="match status" value="1"/>
</dbReference>
<evidence type="ECO:0000256" key="11">
    <source>
        <dbReference type="ARBA" id="ARBA00030904"/>
    </source>
</evidence>
<feature type="region of interest" description="Disordered" evidence="14">
    <location>
        <begin position="912"/>
        <end position="935"/>
    </location>
</feature>
<dbReference type="CDD" id="cd00814">
    <property type="entry name" value="MetRS_core"/>
    <property type="match status" value="1"/>
</dbReference>
<dbReference type="SMART" id="SM00991">
    <property type="entry name" value="WHEP-TRS"/>
    <property type="match status" value="2"/>
</dbReference>
<reference evidence="16 17" key="1">
    <citation type="journal article" date="2023" name="Nucleic Acids Res.">
        <title>The hologenome of Daphnia magna reveals possible DNA methylation and microbiome-mediated evolution of the host genome.</title>
        <authorList>
            <person name="Chaturvedi A."/>
            <person name="Li X."/>
            <person name="Dhandapani V."/>
            <person name="Marshall H."/>
            <person name="Kissane S."/>
            <person name="Cuenca-Cambronero M."/>
            <person name="Asole G."/>
            <person name="Calvet F."/>
            <person name="Ruiz-Romero M."/>
            <person name="Marangio P."/>
            <person name="Guigo R."/>
            <person name="Rago D."/>
            <person name="Mirbahai L."/>
            <person name="Eastwood N."/>
            <person name="Colbourne J.K."/>
            <person name="Zhou J."/>
            <person name="Mallon E."/>
            <person name="Orsini L."/>
        </authorList>
    </citation>
    <scope>NUCLEOTIDE SEQUENCE [LARGE SCALE GENOMIC DNA]</scope>
    <source>
        <strain evidence="16">LRV0_1</strain>
    </source>
</reference>
<dbReference type="PROSITE" id="PS00762">
    <property type="entry name" value="WHEP_TRS_1"/>
    <property type="match status" value="1"/>
</dbReference>
<dbReference type="CDD" id="cd07957">
    <property type="entry name" value="Anticodon_Ia_Met"/>
    <property type="match status" value="1"/>
</dbReference>
<gene>
    <name evidence="16" type="ORF">OUZ56_006814</name>
</gene>
<dbReference type="EMBL" id="JAOYFB010000001">
    <property type="protein sequence ID" value="KAK4005091.1"/>
    <property type="molecule type" value="Genomic_DNA"/>
</dbReference>
<evidence type="ECO:0000256" key="8">
    <source>
        <dbReference type="ARBA" id="ARBA00022884"/>
    </source>
</evidence>
<keyword evidence="6 13" id="KW-0547">Nucleotide-binding</keyword>
<dbReference type="PANTHER" id="PTHR45765:SF1">
    <property type="entry name" value="METHIONINE--TRNA LIGASE, CYTOPLASMIC"/>
    <property type="match status" value="1"/>
</dbReference>
<dbReference type="Pfam" id="PF19303">
    <property type="entry name" value="Anticodon_3"/>
    <property type="match status" value="1"/>
</dbReference>
<organism evidence="16 17">
    <name type="scientific">Daphnia magna</name>
    <dbReference type="NCBI Taxonomy" id="35525"/>
    <lineage>
        <taxon>Eukaryota</taxon>
        <taxon>Metazoa</taxon>
        <taxon>Ecdysozoa</taxon>
        <taxon>Arthropoda</taxon>
        <taxon>Crustacea</taxon>
        <taxon>Branchiopoda</taxon>
        <taxon>Diplostraca</taxon>
        <taxon>Cladocera</taxon>
        <taxon>Anomopoda</taxon>
        <taxon>Daphniidae</taxon>
        <taxon>Daphnia</taxon>
    </lineage>
</organism>
<evidence type="ECO:0000256" key="3">
    <source>
        <dbReference type="ARBA" id="ARBA00012838"/>
    </source>
</evidence>
<dbReference type="NCBIfam" id="TIGR00398">
    <property type="entry name" value="metG"/>
    <property type="match status" value="1"/>
</dbReference>
<accession>A0ABQ9YWS4</accession>
<evidence type="ECO:0000256" key="12">
    <source>
        <dbReference type="ARBA" id="ARBA00047364"/>
    </source>
</evidence>
<evidence type="ECO:0000256" key="4">
    <source>
        <dbReference type="ARBA" id="ARBA00018335"/>
    </source>
</evidence>
<evidence type="ECO:0000256" key="1">
    <source>
        <dbReference type="ARBA" id="ARBA00004496"/>
    </source>
</evidence>
<sequence length="935" mass="104736">MKLITRPNDFSGLKILLASEFLNLPIELEVTPSAEKTVLIVNDDCQLFSCNAAVWYLACLSGQKKVNLQQDKWMDWESTTLHPEIQAFLNKQPQQLIPTLEHLDKATRNKFLIGNSLSAADIVIFCSLIVISDCKFMANCPNITKWFNNMYTSAQFKIAASKLDIKIKQTEPDQCEEEEAAISLEDIEHAVKHWKTSNIDKPKPITHPVLPVEGERNVLITSALPYVNNFPHLGNIIGCVLSADVFARYCRLRNYNTLYICGTDEYGTATETKALEEGLTPQQICDKYFKLHDGVYKWFDISFDHFGRTTTPNQTKIAQDIFLKLYRNNYLTEDTMEQLLCEHCKIFLADRFVEGTCPLCGYEDARGDQCDKCGKLVNAVELKSPRCKMCRHAPVIKTSKHLFLNLPLLEDKLTSWMDSVTSGWTHNARVIANSWVKEGLKPRCITRDLKWGTPVPLEGYTDKVFYVWFDAPIGYLSITACYTEEWERWWKNREQVVHYEFMAKDNVPFHSVVFPSSQLGTHDPYTLVNHLVATEYLNYEDGKFSKSRGVGVFGNNAQETGIPADVWRFYLLYVRPESQDSTFSWSDLMAKNNTELLNNLGNFANRALSFLEKNYGSCVPAMTLGQEEKMLLVRINRELKQYIALLENAKLRDAIKPIFSISRLGNQLMQAAQPWVLIKSTIEEEKAKAGTVIGLCANIICQLSVMLLPYMPNLSAKLQEQLGVGPDINHLIPEFTCRLPAGHRIGKPAPLFQKIEQVQIDELKKRFSGAQVGSASPGNPAVATPAPPLAEASNTLETPENLALKVAQQGDKVRQLKAAKAEKAIVTAAVAELLDLKKRLATAEEVATKQTNDTPAVTTEKPTLTNSVENLTKQVTEQGDKVRGLKTTKADKASIDAAVAVLLELKKQLALAEGKDPAESSGNATGKSKKKGQQK</sequence>
<comment type="catalytic activity">
    <reaction evidence="12">
        <text>tRNA(Met) + L-methionine + ATP = L-methionyl-tRNA(Met) + AMP + diphosphate</text>
        <dbReference type="Rhea" id="RHEA:13481"/>
        <dbReference type="Rhea" id="RHEA-COMP:9667"/>
        <dbReference type="Rhea" id="RHEA-COMP:9698"/>
        <dbReference type="ChEBI" id="CHEBI:30616"/>
        <dbReference type="ChEBI" id="CHEBI:33019"/>
        <dbReference type="ChEBI" id="CHEBI:57844"/>
        <dbReference type="ChEBI" id="CHEBI:78442"/>
        <dbReference type="ChEBI" id="CHEBI:78530"/>
        <dbReference type="ChEBI" id="CHEBI:456215"/>
        <dbReference type="EC" id="6.1.1.10"/>
    </reaction>
</comment>